<name>A0A1X2HLE3_SYNRA</name>
<dbReference type="InParanoid" id="A0A1X2HLE3"/>
<dbReference type="OMA" id="PTWQSTY"/>
<evidence type="ECO:0000313" key="3">
    <source>
        <dbReference type="EMBL" id="ORZ00190.1"/>
    </source>
</evidence>
<protein>
    <recommendedName>
        <fullName evidence="2">Peroxisomal membrane protein PEX16</fullName>
    </recommendedName>
</protein>
<organism evidence="3 4">
    <name type="scientific">Syncephalastrum racemosum</name>
    <name type="common">Filamentous fungus</name>
    <dbReference type="NCBI Taxonomy" id="13706"/>
    <lineage>
        <taxon>Eukaryota</taxon>
        <taxon>Fungi</taxon>
        <taxon>Fungi incertae sedis</taxon>
        <taxon>Mucoromycota</taxon>
        <taxon>Mucoromycotina</taxon>
        <taxon>Mucoromycetes</taxon>
        <taxon>Mucorales</taxon>
        <taxon>Syncephalastraceae</taxon>
        <taxon>Syncephalastrum</taxon>
    </lineage>
</organism>
<dbReference type="FunCoup" id="A0A1X2HLE3">
    <property type="interactions" value="30"/>
</dbReference>
<dbReference type="STRING" id="13706.A0A1X2HLE3"/>
<dbReference type="GO" id="GO:0005778">
    <property type="term" value="C:peroxisomal membrane"/>
    <property type="evidence" value="ECO:0007669"/>
    <property type="project" value="UniProtKB-SubCell"/>
</dbReference>
<dbReference type="Pfam" id="PF08610">
    <property type="entry name" value="Pex16"/>
    <property type="match status" value="1"/>
</dbReference>
<gene>
    <name evidence="3" type="ORF">BCR43DRAFT_468208</name>
</gene>
<dbReference type="PANTHER" id="PTHR13299:SF0">
    <property type="entry name" value="PEROXISOMAL MEMBRANE PROTEIN PEX16"/>
    <property type="match status" value="1"/>
</dbReference>
<keyword evidence="4" id="KW-1185">Reference proteome</keyword>
<comment type="similarity">
    <text evidence="1 2">Belongs to the peroxin-16 family.</text>
</comment>
<dbReference type="OrthoDB" id="2021143at2759"/>
<dbReference type="AlphaFoldDB" id="A0A1X2HLE3"/>
<reference evidence="3 4" key="1">
    <citation type="submission" date="2016-07" db="EMBL/GenBank/DDBJ databases">
        <title>Pervasive Adenine N6-methylation of Active Genes in Fungi.</title>
        <authorList>
            <consortium name="DOE Joint Genome Institute"/>
            <person name="Mondo S.J."/>
            <person name="Dannebaum R.O."/>
            <person name="Kuo R.C."/>
            <person name="Labutti K."/>
            <person name="Haridas S."/>
            <person name="Kuo A."/>
            <person name="Salamov A."/>
            <person name="Ahrendt S.R."/>
            <person name="Lipzen A."/>
            <person name="Sullivan W."/>
            <person name="Andreopoulos W.B."/>
            <person name="Clum A."/>
            <person name="Lindquist E."/>
            <person name="Daum C."/>
            <person name="Ramamoorthy G.K."/>
            <person name="Gryganskyi A."/>
            <person name="Culley D."/>
            <person name="Magnuson J.K."/>
            <person name="James T.Y."/>
            <person name="O'Malley M.A."/>
            <person name="Stajich J.E."/>
            <person name="Spatafora J.W."/>
            <person name="Visel A."/>
            <person name="Grigoriev I.V."/>
        </authorList>
    </citation>
    <scope>NUCLEOTIDE SEQUENCE [LARGE SCALE GENOMIC DNA]</scope>
    <source>
        <strain evidence="3 4">NRRL 2496</strain>
    </source>
</reference>
<comment type="caution">
    <text evidence="3">The sequence shown here is derived from an EMBL/GenBank/DDBJ whole genome shotgun (WGS) entry which is preliminary data.</text>
</comment>
<proteinExistence type="inferred from homology"/>
<keyword evidence="2" id="KW-0576">Peroxisome</keyword>
<accession>A0A1X2HLE3</accession>
<dbReference type="Proteomes" id="UP000242180">
    <property type="component" value="Unassembled WGS sequence"/>
</dbReference>
<keyword evidence="2" id="KW-0962">Peroxisome biogenesis</keyword>
<comment type="subcellular location">
    <subcellularLocation>
        <location evidence="2">Peroxisome membrane</location>
    </subcellularLocation>
</comment>
<dbReference type="InterPro" id="IPR013919">
    <property type="entry name" value="Pex16"/>
</dbReference>
<dbReference type="GO" id="GO:0007031">
    <property type="term" value="P:peroxisome organization"/>
    <property type="evidence" value="ECO:0007669"/>
    <property type="project" value="UniProtKB-KW"/>
</dbReference>
<dbReference type="EMBL" id="MCGN01000002">
    <property type="protein sequence ID" value="ORZ00190.1"/>
    <property type="molecule type" value="Genomic_DNA"/>
</dbReference>
<sequence>MDYLNKYEDFLLKNASQITGIEASLRSLTYILPGRFHDAEFASQALYAALNLLGLYHNSILRRAAHAHADETKSDCEESAFNKYTSFWTNKSSLHKSCSNMLSVIAYTQVLLEMGIAKKLGKKAQWRVITALEAIKAILRLTLFRLTSNRMNLYPPHLQRDIDPAMLERNRKVAQRNVREYYTGTRTGVEMPRIANTIELNSSAPKSRNMRSKFADVTDYLMSKVLTPEKLRQPEQMVHIMNALGKSGEVLYILRPLLYVLAVLKYGRLSWRPWLFSLAVEILSQAMVRQAFEPTHGGRTKMMPLERQEYARRVKLLWLNFLRGAFYIHITRPRMERFCNSIENKPILSLASGILRDYLPLWEKYYFYTSSS</sequence>
<dbReference type="PANTHER" id="PTHR13299">
    <property type="entry name" value="PEROXISOMAL MEMBRANE PROTEIN PEX16"/>
    <property type="match status" value="1"/>
</dbReference>
<evidence type="ECO:0000256" key="2">
    <source>
        <dbReference type="RuleBase" id="RU365003"/>
    </source>
</evidence>
<evidence type="ECO:0000256" key="1">
    <source>
        <dbReference type="ARBA" id="ARBA00009505"/>
    </source>
</evidence>
<evidence type="ECO:0000313" key="4">
    <source>
        <dbReference type="Proteomes" id="UP000242180"/>
    </source>
</evidence>